<organism evidence="1 2">
    <name type="scientific">Devosia enhydra</name>
    <dbReference type="NCBI Taxonomy" id="665118"/>
    <lineage>
        <taxon>Bacteria</taxon>
        <taxon>Pseudomonadati</taxon>
        <taxon>Pseudomonadota</taxon>
        <taxon>Alphaproteobacteria</taxon>
        <taxon>Hyphomicrobiales</taxon>
        <taxon>Devosiaceae</taxon>
        <taxon>Devosia</taxon>
    </lineage>
</organism>
<dbReference type="SUPFAM" id="SSF52016">
    <property type="entry name" value="LeuD/IlvD-like"/>
    <property type="match status" value="1"/>
</dbReference>
<sequence length="148" mass="15900">MKQSVRGRAHVFGANLDMDTDVLPHKYAATYPFDGEKLKVHLFEQVRPGFADHCAPGDVIIAGPGFCSGKPHPQALIAMAELGLSVLCESMPFATYRGAISRGILCHRNATGITSIVADGDLVAHNFLTGELALCTRRTHRPDGCCLP</sequence>
<evidence type="ECO:0000313" key="1">
    <source>
        <dbReference type="EMBL" id="SFZ85421.1"/>
    </source>
</evidence>
<dbReference type="EMBL" id="FPKU01000002">
    <property type="protein sequence ID" value="SFZ85421.1"/>
    <property type="molecule type" value="Genomic_DNA"/>
</dbReference>
<keyword evidence="2" id="KW-1185">Reference proteome</keyword>
<evidence type="ECO:0000313" key="2">
    <source>
        <dbReference type="Proteomes" id="UP000183447"/>
    </source>
</evidence>
<dbReference type="AlphaFoldDB" id="A0A1K2HZ60"/>
<dbReference type="Proteomes" id="UP000183447">
    <property type="component" value="Unassembled WGS sequence"/>
</dbReference>
<gene>
    <name evidence="1" type="ORF">SAMN02983003_2585</name>
</gene>
<dbReference type="STRING" id="665118.SAMN02983003_2585"/>
<dbReference type="Gene3D" id="3.20.19.10">
    <property type="entry name" value="Aconitase, domain 4"/>
    <property type="match status" value="1"/>
</dbReference>
<accession>A0A1K2HZ60</accession>
<dbReference type="InterPro" id="IPR015928">
    <property type="entry name" value="Aconitase/3IPM_dehydase_swvl"/>
</dbReference>
<proteinExistence type="predicted"/>
<protein>
    <submittedName>
        <fullName evidence="1">3-isopropylmalate/(R)-2-methylmalate dehydratase small subunit</fullName>
    </submittedName>
</protein>
<name>A0A1K2HZ60_9HYPH</name>
<reference evidence="1 2" key="1">
    <citation type="submission" date="2016-11" db="EMBL/GenBank/DDBJ databases">
        <authorList>
            <person name="Jaros S."/>
            <person name="Januszkiewicz K."/>
            <person name="Wedrychowicz H."/>
        </authorList>
    </citation>
    <scope>NUCLEOTIDE SEQUENCE [LARGE SCALE GENOMIC DNA]</scope>
    <source>
        <strain evidence="1 2">ATCC 23634</strain>
    </source>
</reference>